<dbReference type="InterPro" id="IPR050216">
    <property type="entry name" value="LRR_domain-containing"/>
</dbReference>
<feature type="compositionally biased region" description="Basic and acidic residues" evidence="3">
    <location>
        <begin position="374"/>
        <end position="394"/>
    </location>
</feature>
<dbReference type="Pfam" id="PF13855">
    <property type="entry name" value="LRR_8"/>
    <property type="match status" value="1"/>
</dbReference>
<name>A0A146KFX5_9EUKA</name>
<organism evidence="4">
    <name type="scientific">Trepomonas sp. PC1</name>
    <dbReference type="NCBI Taxonomy" id="1076344"/>
    <lineage>
        <taxon>Eukaryota</taxon>
        <taxon>Metamonada</taxon>
        <taxon>Diplomonadida</taxon>
        <taxon>Hexamitidae</taxon>
        <taxon>Hexamitinae</taxon>
        <taxon>Trepomonas</taxon>
    </lineage>
</organism>
<dbReference type="PROSITE" id="PS51450">
    <property type="entry name" value="LRR"/>
    <property type="match status" value="2"/>
</dbReference>
<dbReference type="Gene3D" id="3.80.10.10">
    <property type="entry name" value="Ribonuclease Inhibitor"/>
    <property type="match status" value="3"/>
</dbReference>
<dbReference type="AlphaFoldDB" id="A0A146KFX5"/>
<dbReference type="SMART" id="SM00369">
    <property type="entry name" value="LRR_TYP"/>
    <property type="match status" value="7"/>
</dbReference>
<dbReference type="InterPro" id="IPR003591">
    <property type="entry name" value="Leu-rich_rpt_typical-subtyp"/>
</dbReference>
<dbReference type="PANTHER" id="PTHR48051">
    <property type="match status" value="1"/>
</dbReference>
<evidence type="ECO:0000313" key="4">
    <source>
        <dbReference type="EMBL" id="JAP94794.1"/>
    </source>
</evidence>
<accession>A0A146KFX5</accession>
<protein>
    <submittedName>
        <fullName evidence="4">Leucine rich repeat-containing protein</fullName>
    </submittedName>
</protein>
<proteinExistence type="predicted"/>
<gene>
    <name evidence="4" type="ORF">TPC1_12428</name>
</gene>
<evidence type="ECO:0000256" key="2">
    <source>
        <dbReference type="ARBA" id="ARBA00022737"/>
    </source>
</evidence>
<dbReference type="InterPro" id="IPR032675">
    <property type="entry name" value="LRR_dom_sf"/>
</dbReference>
<dbReference type="SMART" id="SM00364">
    <property type="entry name" value="LRR_BAC"/>
    <property type="match status" value="3"/>
</dbReference>
<feature type="non-terminal residue" evidence="4">
    <location>
        <position position="1"/>
    </location>
</feature>
<keyword evidence="1" id="KW-0433">Leucine-rich repeat</keyword>
<keyword evidence="2" id="KW-0677">Repeat</keyword>
<sequence length="705" mass="82292">KQAQKSGIINITDYALQELPEEIYQADTVKLDEKGFYENQEITKMIVKNCGLTTLSDEIHMLEFLKVLDLSKNKLNAIPQLKLNNLIYLDLSQNKFWQFPDLMQLPMLQQLYFQQNSLQNTITIVSNSLKILNLSQNKIQQLILNVPTLTELTASKNCLSQFTFNSLQSLEKADLSQNQLMMLNEINQCKNLAHLNLQQNNLLFEDDLQYEIGEELCRLQTIDVSNNKIYQLTLGLFLAPSLVEFRAASNSMKQILFEATDKDVTEIMKKSKLRIFDVSCNDLQEVPPEIGISQAIAKVNCVGNPMKKMYKLLQLDSEKMRVYLQDKLPINHYFNQRQKQRQIVNNVEEQLKGWDVDEVVVKNQRQVVSGQKMKQVEGVRQEYHEQKSRQREGQQMEPSYQAPQQYQQQQQFDQNQPSANYMNQQQVYQQQKYQNQSSHRQPSRFELQQEEIAFNQMRNQLPQHQMSQINQTKQLTRKPQQNSINTTLKELSYENMPIAEFDYETLMRSTHIFKLRLASMPIEEELFKKIVKKLQEFPFLASIQLNKLQFVQEAYFIQLKSLSMLELVQMRQLQYVQVQSCPSLKFLIINQTHLCDLQVRECPSLQHLSLQQNSLQQIPPCVYEMSMLIDLNLGQNQIRVIDNEIQNLVSLKQLNVQQNFLRILPSQLGNLDLQSFAFDGNQIIKPGIAIQQKGYRAVLGFLRGE</sequence>
<dbReference type="InterPro" id="IPR001611">
    <property type="entry name" value="Leu-rich_rpt"/>
</dbReference>
<feature type="compositionally biased region" description="Low complexity" evidence="3">
    <location>
        <begin position="401"/>
        <end position="416"/>
    </location>
</feature>
<dbReference type="EMBL" id="GDID01001812">
    <property type="protein sequence ID" value="JAP94794.1"/>
    <property type="molecule type" value="Transcribed_RNA"/>
</dbReference>
<evidence type="ECO:0000256" key="3">
    <source>
        <dbReference type="SAM" id="MobiDB-lite"/>
    </source>
</evidence>
<feature type="region of interest" description="Disordered" evidence="3">
    <location>
        <begin position="371"/>
        <end position="416"/>
    </location>
</feature>
<evidence type="ECO:0000256" key="1">
    <source>
        <dbReference type="ARBA" id="ARBA00022614"/>
    </source>
</evidence>
<dbReference type="PANTHER" id="PTHR48051:SF1">
    <property type="entry name" value="RAS SUPPRESSOR PROTEIN 1"/>
    <property type="match status" value="1"/>
</dbReference>
<dbReference type="SUPFAM" id="SSF52047">
    <property type="entry name" value="RNI-like"/>
    <property type="match status" value="1"/>
</dbReference>
<dbReference type="SUPFAM" id="SSF52058">
    <property type="entry name" value="L domain-like"/>
    <property type="match status" value="1"/>
</dbReference>
<reference evidence="4" key="1">
    <citation type="submission" date="2015-07" db="EMBL/GenBank/DDBJ databases">
        <title>Adaptation to a free-living lifestyle via gene acquisitions in the diplomonad Trepomonas sp. PC1.</title>
        <authorList>
            <person name="Xu F."/>
            <person name="Jerlstrom-Hultqvist J."/>
            <person name="Kolisko M."/>
            <person name="Simpson A.G.B."/>
            <person name="Roger A.J."/>
            <person name="Svard S.G."/>
            <person name="Andersson J.O."/>
        </authorList>
    </citation>
    <scope>NUCLEOTIDE SEQUENCE</scope>
    <source>
        <strain evidence="4">PC1</strain>
    </source>
</reference>
<dbReference type="GO" id="GO:0005737">
    <property type="term" value="C:cytoplasm"/>
    <property type="evidence" value="ECO:0007669"/>
    <property type="project" value="TreeGrafter"/>
</dbReference>